<evidence type="ECO:0000313" key="5">
    <source>
        <dbReference type="EMBL" id="KAF5315820.1"/>
    </source>
</evidence>
<evidence type="ECO:0000259" key="4">
    <source>
        <dbReference type="Pfam" id="PF00248"/>
    </source>
</evidence>
<dbReference type="InterPro" id="IPR036812">
    <property type="entry name" value="NAD(P)_OxRdtase_dom_sf"/>
</dbReference>
<proteinExistence type="inferred from homology"/>
<feature type="domain" description="NADP-dependent oxidoreductase" evidence="4">
    <location>
        <begin position="23"/>
        <end position="197"/>
    </location>
</feature>
<dbReference type="PRINTS" id="PR00069">
    <property type="entry name" value="ALDKETRDTASE"/>
</dbReference>
<dbReference type="Gene3D" id="3.20.20.100">
    <property type="entry name" value="NADP-dependent oxidoreductase domain"/>
    <property type="match status" value="1"/>
</dbReference>
<evidence type="ECO:0000313" key="6">
    <source>
        <dbReference type="Proteomes" id="UP000541558"/>
    </source>
</evidence>
<organism evidence="5 6">
    <name type="scientific">Ephemerocybe angulata</name>
    <dbReference type="NCBI Taxonomy" id="980116"/>
    <lineage>
        <taxon>Eukaryota</taxon>
        <taxon>Fungi</taxon>
        <taxon>Dikarya</taxon>
        <taxon>Basidiomycota</taxon>
        <taxon>Agaricomycotina</taxon>
        <taxon>Agaricomycetes</taxon>
        <taxon>Agaricomycetidae</taxon>
        <taxon>Agaricales</taxon>
        <taxon>Agaricineae</taxon>
        <taxon>Psathyrellaceae</taxon>
        <taxon>Ephemerocybe</taxon>
    </lineage>
</organism>
<evidence type="ECO:0000256" key="1">
    <source>
        <dbReference type="ARBA" id="ARBA00007905"/>
    </source>
</evidence>
<evidence type="ECO:0000256" key="2">
    <source>
        <dbReference type="ARBA" id="ARBA00022857"/>
    </source>
</evidence>
<keyword evidence="6" id="KW-1185">Reference proteome</keyword>
<dbReference type="OrthoDB" id="416253at2759"/>
<dbReference type="AlphaFoldDB" id="A0A8H5EX39"/>
<accession>A0A8H5EX39</accession>
<keyword evidence="2" id="KW-0521">NADP</keyword>
<sequence>MSPSTLALNNGRQIPWMGFGTGTALFGRDATKLVVQAIESGVTHLDGAQVYNNEDSLGLAIKESGKPRVELFVTTNLRPPSAGQTVDVKASLKESLRKLQLDHVDLYLIHSPYPANTEGKLQDIWKHMEEVHEAGLATSIGVSNFRVEDLQDILKIAKVVPAVNQIELHPYVWDTARQIVEFDKQHGIRRGSLDPVLETIRKRLEETLTMTKASRIKEFQDTENVPELDEKETQAIDDAGSKKHHRAFMHHVFGETR</sequence>
<protein>
    <recommendedName>
        <fullName evidence="4">NADP-dependent oxidoreductase domain-containing protein</fullName>
    </recommendedName>
</protein>
<dbReference type="SUPFAM" id="SSF51430">
    <property type="entry name" value="NAD(P)-linked oxidoreductase"/>
    <property type="match status" value="1"/>
</dbReference>
<dbReference type="InterPro" id="IPR023210">
    <property type="entry name" value="NADP_OxRdtase_dom"/>
</dbReference>
<comment type="similarity">
    <text evidence="1">Belongs to the aldo/keto reductase family.</text>
</comment>
<dbReference type="PANTHER" id="PTHR43827:SF3">
    <property type="entry name" value="NADP-DEPENDENT OXIDOREDUCTASE DOMAIN-CONTAINING PROTEIN"/>
    <property type="match status" value="1"/>
</dbReference>
<dbReference type="GO" id="GO:0016616">
    <property type="term" value="F:oxidoreductase activity, acting on the CH-OH group of donors, NAD or NADP as acceptor"/>
    <property type="evidence" value="ECO:0007669"/>
    <property type="project" value="UniProtKB-ARBA"/>
</dbReference>
<reference evidence="5 6" key="1">
    <citation type="journal article" date="2020" name="ISME J.">
        <title>Uncovering the hidden diversity of litter-decomposition mechanisms in mushroom-forming fungi.</title>
        <authorList>
            <person name="Floudas D."/>
            <person name="Bentzer J."/>
            <person name="Ahren D."/>
            <person name="Johansson T."/>
            <person name="Persson P."/>
            <person name="Tunlid A."/>
        </authorList>
    </citation>
    <scope>NUCLEOTIDE SEQUENCE [LARGE SCALE GENOMIC DNA]</scope>
    <source>
        <strain evidence="5 6">CBS 175.51</strain>
    </source>
</reference>
<keyword evidence="3" id="KW-0560">Oxidoreductase</keyword>
<dbReference type="PANTHER" id="PTHR43827">
    <property type="entry name" value="2,5-DIKETO-D-GLUCONIC ACID REDUCTASE"/>
    <property type="match status" value="1"/>
</dbReference>
<comment type="caution">
    <text evidence="5">The sequence shown here is derived from an EMBL/GenBank/DDBJ whole genome shotgun (WGS) entry which is preliminary data.</text>
</comment>
<gene>
    <name evidence="5" type="ORF">D9611_004842</name>
</gene>
<dbReference type="InterPro" id="IPR020471">
    <property type="entry name" value="AKR"/>
</dbReference>
<dbReference type="Pfam" id="PF00248">
    <property type="entry name" value="Aldo_ket_red"/>
    <property type="match status" value="1"/>
</dbReference>
<evidence type="ECO:0000256" key="3">
    <source>
        <dbReference type="ARBA" id="ARBA00023002"/>
    </source>
</evidence>
<dbReference type="Proteomes" id="UP000541558">
    <property type="component" value="Unassembled WGS sequence"/>
</dbReference>
<name>A0A8H5EX39_9AGAR</name>
<dbReference type="EMBL" id="JAACJK010000220">
    <property type="protein sequence ID" value="KAF5315820.1"/>
    <property type="molecule type" value="Genomic_DNA"/>
</dbReference>